<gene>
    <name evidence="2" type="ORF">M413DRAFT_22159</name>
</gene>
<name>A0A0C3CFJ0_HEBCY</name>
<feature type="compositionally biased region" description="Basic and acidic residues" evidence="1">
    <location>
        <begin position="80"/>
        <end position="108"/>
    </location>
</feature>
<feature type="region of interest" description="Disordered" evidence="1">
    <location>
        <begin position="72"/>
        <end position="113"/>
    </location>
</feature>
<reference evidence="2 3" key="1">
    <citation type="submission" date="2014-04" db="EMBL/GenBank/DDBJ databases">
        <authorList>
            <consortium name="DOE Joint Genome Institute"/>
            <person name="Kuo A."/>
            <person name="Gay G."/>
            <person name="Dore J."/>
            <person name="Kohler A."/>
            <person name="Nagy L.G."/>
            <person name="Floudas D."/>
            <person name="Copeland A."/>
            <person name="Barry K.W."/>
            <person name="Cichocki N."/>
            <person name="Veneault-Fourrey C."/>
            <person name="LaButti K."/>
            <person name="Lindquist E.A."/>
            <person name="Lipzen A."/>
            <person name="Lundell T."/>
            <person name="Morin E."/>
            <person name="Murat C."/>
            <person name="Sun H."/>
            <person name="Tunlid A."/>
            <person name="Henrissat B."/>
            <person name="Grigoriev I.V."/>
            <person name="Hibbett D.S."/>
            <person name="Martin F."/>
            <person name="Nordberg H.P."/>
            <person name="Cantor M.N."/>
            <person name="Hua S.X."/>
        </authorList>
    </citation>
    <scope>NUCLEOTIDE SEQUENCE [LARGE SCALE GENOMIC DNA]</scope>
    <source>
        <strain evidence="3">h7</strain>
    </source>
</reference>
<feature type="compositionally biased region" description="Basic and acidic residues" evidence="1">
    <location>
        <begin position="181"/>
        <end position="196"/>
    </location>
</feature>
<dbReference type="OrthoDB" id="2971908at2759"/>
<evidence type="ECO:0000256" key="1">
    <source>
        <dbReference type="SAM" id="MobiDB-lite"/>
    </source>
</evidence>
<keyword evidence="3" id="KW-1185">Reference proteome</keyword>
<dbReference type="HOGENOM" id="CLU_669132_0_0_1"/>
<sequence length="411" mass="45476">MYCVGYTRPAFRSSACNSCRFQSTRPVPKPLAVTSFKNVVIPSREEILSKTPAVFRPDISYLKHGSSKSLASRLAQPRLRSQEKSRAEARAEAAARAKAKAEEPEKLSPDALSEITERRKAQRLARLLKEGEAALSKTTSLPVDTMLKSINKPSQTEEPPQLPSVQLPSVQAIGSAPSRSATDRHPRPKAATELHRVPRLTPRTHPTAEQRGAVSDSIAKRKAEREARLQRKAGPQKEAAEFEANTHLTAEQRKTVSESIAKRKAEREARLQREAAEFEANGYQPARMGSKRSNTRRQEKKVFFDEPVEEPEVEAGGEVEGYRPQFTAPPAPSNLLDIFSIPYRPSSGQDYSRYTTHVPNAFSTPPDMLGAIRFAEIALTRQRSIALPQRVQAMGLISHACAAKSRRIAAS</sequence>
<evidence type="ECO:0000313" key="2">
    <source>
        <dbReference type="EMBL" id="KIM47505.1"/>
    </source>
</evidence>
<proteinExistence type="predicted"/>
<dbReference type="Proteomes" id="UP000053424">
    <property type="component" value="Unassembled WGS sequence"/>
</dbReference>
<dbReference type="EMBL" id="KN831769">
    <property type="protein sequence ID" value="KIM47505.1"/>
    <property type="molecule type" value="Genomic_DNA"/>
</dbReference>
<organism evidence="2 3">
    <name type="scientific">Hebeloma cylindrosporum</name>
    <dbReference type="NCBI Taxonomy" id="76867"/>
    <lineage>
        <taxon>Eukaryota</taxon>
        <taxon>Fungi</taxon>
        <taxon>Dikarya</taxon>
        <taxon>Basidiomycota</taxon>
        <taxon>Agaricomycotina</taxon>
        <taxon>Agaricomycetes</taxon>
        <taxon>Agaricomycetidae</taxon>
        <taxon>Agaricales</taxon>
        <taxon>Agaricineae</taxon>
        <taxon>Hymenogastraceae</taxon>
        <taxon>Hebeloma</taxon>
    </lineage>
</organism>
<evidence type="ECO:0000313" key="3">
    <source>
        <dbReference type="Proteomes" id="UP000053424"/>
    </source>
</evidence>
<reference evidence="3" key="2">
    <citation type="submission" date="2015-01" db="EMBL/GenBank/DDBJ databases">
        <title>Evolutionary Origins and Diversification of the Mycorrhizal Mutualists.</title>
        <authorList>
            <consortium name="DOE Joint Genome Institute"/>
            <consortium name="Mycorrhizal Genomics Consortium"/>
            <person name="Kohler A."/>
            <person name="Kuo A."/>
            <person name="Nagy L.G."/>
            <person name="Floudas D."/>
            <person name="Copeland A."/>
            <person name="Barry K.W."/>
            <person name="Cichocki N."/>
            <person name="Veneault-Fourrey C."/>
            <person name="LaButti K."/>
            <person name="Lindquist E.A."/>
            <person name="Lipzen A."/>
            <person name="Lundell T."/>
            <person name="Morin E."/>
            <person name="Murat C."/>
            <person name="Riley R."/>
            <person name="Ohm R."/>
            <person name="Sun H."/>
            <person name="Tunlid A."/>
            <person name="Henrissat B."/>
            <person name="Grigoriev I.V."/>
            <person name="Hibbett D.S."/>
            <person name="Martin F."/>
        </authorList>
    </citation>
    <scope>NUCLEOTIDE SEQUENCE [LARGE SCALE GENOMIC DNA]</scope>
    <source>
        <strain evidence="3">h7</strain>
    </source>
</reference>
<feature type="compositionally biased region" description="Basic and acidic residues" evidence="1">
    <location>
        <begin position="218"/>
        <end position="229"/>
    </location>
</feature>
<accession>A0A0C3CFJ0</accession>
<dbReference type="AlphaFoldDB" id="A0A0C3CFJ0"/>
<feature type="region of interest" description="Disordered" evidence="1">
    <location>
        <begin position="174"/>
        <end position="240"/>
    </location>
</feature>
<protein>
    <submittedName>
        <fullName evidence="2">Uncharacterized protein</fullName>
    </submittedName>
</protein>